<accession>A0A2W1EP30</accession>
<keyword evidence="5" id="KW-1185">Reference proteome</keyword>
<feature type="region of interest" description="Disordered" evidence="1">
    <location>
        <begin position="161"/>
        <end position="207"/>
    </location>
</feature>
<name>A0A2W1EP30_9PLEO</name>
<evidence type="ECO:0000313" key="2">
    <source>
        <dbReference type="EMBL" id="KAF7570739.1"/>
    </source>
</evidence>
<proteinExistence type="predicted"/>
<evidence type="ECO:0000313" key="5">
    <source>
        <dbReference type="Proteomes" id="UP000249757"/>
    </source>
</evidence>
<protein>
    <submittedName>
        <fullName evidence="2">Uncharacterized protein</fullName>
    </submittedName>
</protein>
<sequence length="207" mass="23730">MKGLFSFIAKNRPKTFTVSYSPDYKNLILNHVASDPSHPLHETQVRRQRERKKEGLWWHATTSVDLNKSSCVRAWARRRLRNAIREELKLRGYNENGILVQPKATSDRALSTNSLHAGRQLNLTGSLRLHVQSPLLPAKYADIRAETRDIIGALIHAVRSGTTRSRIEEQKHPSLKPMQNRPPWNPRVEAQRSQVRRMGRSPNPRAG</sequence>
<dbReference type="Proteomes" id="UP000245464">
    <property type="component" value="Chromosome 5"/>
</dbReference>
<comment type="caution">
    <text evidence="2">The sequence shown here is derived from an EMBL/GenBank/DDBJ whole genome shotgun (WGS) entry which is preliminary data.</text>
</comment>
<dbReference type="OrthoDB" id="5238363at2759"/>
<reference evidence="5" key="4">
    <citation type="journal article" date="2022" name="Microb. Genom.">
        <title>A global pangenome for the wheat fungal pathogen Pyrenophora tritici-repentis and prediction of effector protein structural homology.</title>
        <authorList>
            <person name="Moolhuijzen P.M."/>
            <person name="See P.T."/>
            <person name="Shi G."/>
            <person name="Powell H.R."/>
            <person name="Cockram J."/>
            <person name="Jorgensen L.N."/>
            <person name="Benslimane H."/>
            <person name="Strelkov S.E."/>
            <person name="Turner J."/>
            <person name="Liu Z."/>
            <person name="Moffat C.S."/>
        </authorList>
    </citation>
    <scope>NUCLEOTIDE SEQUENCE [LARGE SCALE GENOMIC DNA]</scope>
</reference>
<dbReference type="EMBL" id="NQIK02000005">
    <property type="protein sequence ID" value="KAF7570739.1"/>
    <property type="molecule type" value="Genomic_DNA"/>
</dbReference>
<evidence type="ECO:0000256" key="1">
    <source>
        <dbReference type="SAM" id="MobiDB-lite"/>
    </source>
</evidence>
<dbReference type="AlphaFoldDB" id="A0A2W1EP30"/>
<gene>
    <name evidence="3" type="ORF">Ptr86124_006989</name>
    <name evidence="2" type="ORF">PtrM4_107410</name>
</gene>
<evidence type="ECO:0000313" key="3">
    <source>
        <dbReference type="EMBL" id="KAI1514359.1"/>
    </source>
</evidence>
<dbReference type="EMBL" id="NRDI02000008">
    <property type="protein sequence ID" value="KAI1514359.1"/>
    <property type="molecule type" value="Genomic_DNA"/>
</dbReference>
<evidence type="ECO:0000313" key="4">
    <source>
        <dbReference type="Proteomes" id="UP000245464"/>
    </source>
</evidence>
<reference evidence="2" key="1">
    <citation type="journal article" date="2018" name="BMC Genomics">
        <title>Comparative genomics of the wheat fungal pathogen Pyrenophora tritici-repentis reveals chromosomal variations and genome plasticity.</title>
        <authorList>
            <person name="Moolhuijzen P."/>
            <person name="See P.T."/>
            <person name="Hane J.K."/>
            <person name="Shi G."/>
            <person name="Liu Z."/>
            <person name="Oliver R.P."/>
            <person name="Moffat C.S."/>
        </authorList>
    </citation>
    <scope>NUCLEOTIDE SEQUENCE [LARGE SCALE GENOMIC DNA]</scope>
    <source>
        <strain evidence="2">M4</strain>
    </source>
</reference>
<reference evidence="3" key="2">
    <citation type="submission" date="2021-05" db="EMBL/GenBank/DDBJ databases">
        <authorList>
            <person name="Moolhuijzen P.M."/>
            <person name="Moffat C.S."/>
        </authorList>
    </citation>
    <scope>NUCLEOTIDE SEQUENCE</scope>
    <source>
        <strain evidence="3">86-124</strain>
    </source>
</reference>
<reference evidence="3" key="3">
    <citation type="journal article" date="2022" name="bioRxiv">
        <title>A global pangenome for the wheat fungal pathogen Pyrenophora tritici-repentis and prediction of effector protein structural homology.</title>
        <authorList>
            <person name="Moolhuijzen P."/>
            <person name="See P.T."/>
            <person name="Shi G."/>
            <person name="Powell H.R."/>
            <person name="Cockram J."/>
            <person name="Jorgensen L.N."/>
            <person name="Benslimane H."/>
            <person name="Strelkov S.E."/>
            <person name="Turner J."/>
            <person name="Liu Z."/>
            <person name="Moffat C.S."/>
        </authorList>
    </citation>
    <scope>NUCLEOTIDE SEQUENCE</scope>
    <source>
        <strain evidence="3">86-124</strain>
    </source>
</reference>
<organism evidence="2 4">
    <name type="scientific">Pyrenophora tritici-repentis</name>
    <dbReference type="NCBI Taxonomy" id="45151"/>
    <lineage>
        <taxon>Eukaryota</taxon>
        <taxon>Fungi</taxon>
        <taxon>Dikarya</taxon>
        <taxon>Ascomycota</taxon>
        <taxon>Pezizomycotina</taxon>
        <taxon>Dothideomycetes</taxon>
        <taxon>Pleosporomycetidae</taxon>
        <taxon>Pleosporales</taxon>
        <taxon>Pleosporineae</taxon>
        <taxon>Pleosporaceae</taxon>
        <taxon>Pyrenophora</taxon>
    </lineage>
</organism>
<dbReference type="Proteomes" id="UP000249757">
    <property type="component" value="Unassembled WGS sequence"/>
</dbReference>